<dbReference type="RefSeq" id="XP_052129198.1">
    <property type="nucleotide sequence ID" value="XM_052273238.1"/>
</dbReference>
<proteinExistence type="predicted"/>
<evidence type="ECO:0000313" key="2">
    <source>
        <dbReference type="RefSeq" id="XP_052129198.1"/>
    </source>
</evidence>
<keyword evidence="1" id="KW-1185">Reference proteome</keyword>
<dbReference type="Proteomes" id="UP000504606">
    <property type="component" value="Unplaced"/>
</dbReference>
<name>A0A9C6X4X4_FRAOC</name>
<dbReference type="KEGG" id="foc:113214609"/>
<organism evidence="1 2">
    <name type="scientific">Frankliniella occidentalis</name>
    <name type="common">Western flower thrips</name>
    <name type="synonym">Euthrips occidentalis</name>
    <dbReference type="NCBI Taxonomy" id="133901"/>
    <lineage>
        <taxon>Eukaryota</taxon>
        <taxon>Metazoa</taxon>
        <taxon>Ecdysozoa</taxon>
        <taxon>Arthropoda</taxon>
        <taxon>Hexapoda</taxon>
        <taxon>Insecta</taxon>
        <taxon>Pterygota</taxon>
        <taxon>Neoptera</taxon>
        <taxon>Paraneoptera</taxon>
        <taxon>Thysanoptera</taxon>
        <taxon>Terebrantia</taxon>
        <taxon>Thripoidea</taxon>
        <taxon>Thripidae</taxon>
        <taxon>Frankliniella</taxon>
    </lineage>
</organism>
<dbReference type="GeneID" id="113214609"/>
<dbReference type="AlphaFoldDB" id="A0A9C6X4X4"/>
<accession>A0A9C6X4X4</accession>
<sequence length="102" mass="11805">MDSTPATEDLPDDIHFQQTQIPKSDYEMYQHGSFDNDYKVEALHIPVHVRTSFSPPCRLPWLEVRMTSRPISSEWPKLMYPSALGNITPCFAQEDLKSHRSI</sequence>
<reference evidence="2" key="1">
    <citation type="submission" date="2025-08" db="UniProtKB">
        <authorList>
            <consortium name="RefSeq"/>
        </authorList>
    </citation>
    <scope>IDENTIFICATION</scope>
    <source>
        <tissue evidence="2">Whole organism</tissue>
    </source>
</reference>
<protein>
    <submittedName>
        <fullName evidence="2">Uncharacterized protein LOC113214609</fullName>
    </submittedName>
</protein>
<gene>
    <name evidence="2" type="primary">LOC113214609</name>
</gene>
<evidence type="ECO:0000313" key="1">
    <source>
        <dbReference type="Proteomes" id="UP000504606"/>
    </source>
</evidence>